<name>A0A9D2ERJ5_9FIRM</name>
<feature type="transmembrane region" description="Helical" evidence="1">
    <location>
        <begin position="139"/>
        <end position="160"/>
    </location>
</feature>
<reference evidence="2" key="1">
    <citation type="journal article" date="2021" name="PeerJ">
        <title>Extensive microbial diversity within the chicken gut microbiome revealed by metagenomics and culture.</title>
        <authorList>
            <person name="Gilroy R."/>
            <person name="Ravi A."/>
            <person name="Getino M."/>
            <person name="Pursley I."/>
            <person name="Horton D.L."/>
            <person name="Alikhan N.F."/>
            <person name="Baker D."/>
            <person name="Gharbi K."/>
            <person name="Hall N."/>
            <person name="Watson M."/>
            <person name="Adriaenssens E.M."/>
            <person name="Foster-Nyarko E."/>
            <person name="Jarju S."/>
            <person name="Secka A."/>
            <person name="Antonio M."/>
            <person name="Oren A."/>
            <person name="Chaudhuri R.R."/>
            <person name="La Ragione R."/>
            <person name="Hildebrand F."/>
            <person name="Pallen M.J."/>
        </authorList>
    </citation>
    <scope>NUCLEOTIDE SEQUENCE</scope>
    <source>
        <strain evidence="2">ChiSxjej1B13-11774</strain>
    </source>
</reference>
<feature type="transmembrane region" description="Helical" evidence="1">
    <location>
        <begin position="166"/>
        <end position="183"/>
    </location>
</feature>
<comment type="caution">
    <text evidence="2">The sequence shown here is derived from an EMBL/GenBank/DDBJ whole genome shotgun (WGS) entry which is preliminary data.</text>
</comment>
<evidence type="ECO:0000313" key="2">
    <source>
        <dbReference type="EMBL" id="HIZ42524.1"/>
    </source>
</evidence>
<feature type="transmembrane region" description="Helical" evidence="1">
    <location>
        <begin position="303"/>
        <end position="324"/>
    </location>
</feature>
<reference evidence="2" key="2">
    <citation type="submission" date="2021-04" db="EMBL/GenBank/DDBJ databases">
        <authorList>
            <person name="Gilroy R."/>
        </authorList>
    </citation>
    <scope>NUCLEOTIDE SEQUENCE</scope>
    <source>
        <strain evidence="2">ChiSxjej1B13-11774</strain>
    </source>
</reference>
<proteinExistence type="predicted"/>
<feature type="transmembrane region" description="Helical" evidence="1">
    <location>
        <begin position="21"/>
        <end position="41"/>
    </location>
</feature>
<dbReference type="EMBL" id="DXBP01000050">
    <property type="protein sequence ID" value="HIZ42524.1"/>
    <property type="molecule type" value="Genomic_DNA"/>
</dbReference>
<accession>A0A9D2ERJ5</accession>
<protein>
    <submittedName>
        <fullName evidence="2">Uncharacterized protein</fullName>
    </submittedName>
</protein>
<gene>
    <name evidence="2" type="ORF">H9811_08175</name>
</gene>
<sequence length="514" mass="57465">MLIVWKNKRIRRCQAWLQKTPNALFCVLGAVLFLLVFYSLAYRTPLNQVWMAPNMDNDEVIYNRQVVSVLTHGGPQGYFGYQETHADIGRYGTWGPFLIWMYALPGFLFGSSVNTVFWCNLFFTIVGMALFVRAARLQIWQQMVCGLTLVCLWLPLSLVFCGSSEALHYALALVIVGSSTALLRRYHRGWFCVAVAACALETVFRPYALLFWAFPLAALWQGPRRHRAICGAAAAGSFVLALFSMTKLSAPYFSGGGMDFGGVQRLLSGDVAGAISYEWERAGKELQTAWSSILPTLQGDPQYVGTGCLIFLVMVLVTVGCLVYDIRRGRPYRFKVCALICAGVVALVLVFMYNIAPRHLALLCMLMLGAVTVENARQALVYLPVMMILLLPMNAQRSSLSSWFPEMGDQITAVETALTESVQARESDDPWDYTLAYAYDDDVFHGYLYAVPAGMGIEFDWNTYLADENQPIYSRYAMVNHGTDAEARLLADGWQELVSTEALVVYERPDTEKS</sequence>
<feature type="transmembrane region" description="Helical" evidence="1">
    <location>
        <begin position="336"/>
        <end position="356"/>
    </location>
</feature>
<feature type="transmembrane region" description="Helical" evidence="1">
    <location>
        <begin position="190"/>
        <end position="214"/>
    </location>
</feature>
<keyword evidence="1" id="KW-1133">Transmembrane helix</keyword>
<keyword evidence="1" id="KW-0472">Membrane</keyword>
<feature type="transmembrane region" description="Helical" evidence="1">
    <location>
        <begin position="99"/>
        <end position="132"/>
    </location>
</feature>
<dbReference type="Proteomes" id="UP000824048">
    <property type="component" value="Unassembled WGS sequence"/>
</dbReference>
<evidence type="ECO:0000313" key="3">
    <source>
        <dbReference type="Proteomes" id="UP000824048"/>
    </source>
</evidence>
<organism evidence="2 3">
    <name type="scientific">Candidatus Gemmiger excrementigallinarum</name>
    <dbReference type="NCBI Taxonomy" id="2838609"/>
    <lineage>
        <taxon>Bacteria</taxon>
        <taxon>Bacillati</taxon>
        <taxon>Bacillota</taxon>
        <taxon>Clostridia</taxon>
        <taxon>Eubacteriales</taxon>
        <taxon>Gemmiger</taxon>
    </lineage>
</organism>
<keyword evidence="1" id="KW-0812">Transmembrane</keyword>
<evidence type="ECO:0000256" key="1">
    <source>
        <dbReference type="SAM" id="Phobius"/>
    </source>
</evidence>
<dbReference type="AlphaFoldDB" id="A0A9D2ERJ5"/>